<comment type="caution">
    <text evidence="1">The sequence shown here is derived from an EMBL/GenBank/DDBJ whole genome shotgun (WGS) entry which is preliminary data.</text>
</comment>
<sequence length="134" mass="14096">MENWYPAAEAGKDKGLLLVVIASKEGAVTGGARFTAAVGDNLMDSIFYTNIPIFTDGGVGCGATGGQAVAVTPCPVVGMWWSAKPASWPRAITTQLSSWNRKWQLKAMPADVLLPAFVTRGGSISAGLRGPTRW</sequence>
<evidence type="ECO:0000313" key="1">
    <source>
        <dbReference type="EMBL" id="KAG2431701.1"/>
    </source>
</evidence>
<dbReference type="OrthoDB" id="411524at2759"/>
<name>A0A835STS2_CHLIN</name>
<accession>A0A835STS2</accession>
<protein>
    <submittedName>
        <fullName evidence="1">Uncharacterized protein</fullName>
    </submittedName>
</protein>
<keyword evidence="2" id="KW-1185">Reference proteome</keyword>
<reference evidence="1" key="1">
    <citation type="journal article" date="2020" name="bioRxiv">
        <title>Comparative genomics of Chlamydomonas.</title>
        <authorList>
            <person name="Craig R.J."/>
            <person name="Hasan A.R."/>
            <person name="Ness R.W."/>
            <person name="Keightley P.D."/>
        </authorList>
    </citation>
    <scope>NUCLEOTIDE SEQUENCE</scope>
    <source>
        <strain evidence="1">SAG 7.73</strain>
    </source>
</reference>
<dbReference type="AlphaFoldDB" id="A0A835STS2"/>
<gene>
    <name evidence="1" type="ORF">HXX76_009201</name>
</gene>
<proteinExistence type="predicted"/>
<evidence type="ECO:0000313" key="2">
    <source>
        <dbReference type="Proteomes" id="UP000650467"/>
    </source>
</evidence>
<dbReference type="EMBL" id="JAEHOC010000023">
    <property type="protein sequence ID" value="KAG2431701.1"/>
    <property type="molecule type" value="Genomic_DNA"/>
</dbReference>
<organism evidence="1 2">
    <name type="scientific">Chlamydomonas incerta</name>
    <dbReference type="NCBI Taxonomy" id="51695"/>
    <lineage>
        <taxon>Eukaryota</taxon>
        <taxon>Viridiplantae</taxon>
        <taxon>Chlorophyta</taxon>
        <taxon>core chlorophytes</taxon>
        <taxon>Chlorophyceae</taxon>
        <taxon>CS clade</taxon>
        <taxon>Chlamydomonadales</taxon>
        <taxon>Chlamydomonadaceae</taxon>
        <taxon>Chlamydomonas</taxon>
    </lineage>
</organism>
<dbReference type="Proteomes" id="UP000650467">
    <property type="component" value="Unassembled WGS sequence"/>
</dbReference>